<dbReference type="InterPro" id="IPR010653">
    <property type="entry name" value="NlpB/DapX"/>
</dbReference>
<dbReference type="AlphaFoldDB" id="A0A1B9QZ40"/>
<comment type="function">
    <text evidence="4">Part of the outer membrane protein assembly complex, which is involved in assembly and insertion of beta-barrel proteins into the outer membrane.</text>
</comment>
<keyword evidence="2 4" id="KW-0472">Membrane</keyword>
<keyword evidence="1 4" id="KW-0732">Signal</keyword>
<proteinExistence type="inferred from homology"/>
<keyword evidence="4" id="KW-0449">Lipoprotein</keyword>
<comment type="caution">
    <text evidence="5">The sequence shown here is derived from an EMBL/GenBank/DDBJ whole genome shotgun (WGS) entry which is preliminary data.</text>
</comment>
<evidence type="ECO:0000256" key="2">
    <source>
        <dbReference type="ARBA" id="ARBA00023136"/>
    </source>
</evidence>
<dbReference type="Gene3D" id="3.30.530.50">
    <property type="match status" value="1"/>
</dbReference>
<keyword evidence="4" id="KW-0564">Palmitate</keyword>
<dbReference type="EMBL" id="MAJZ01000478">
    <property type="protein sequence ID" value="OCH76118.1"/>
    <property type="molecule type" value="Genomic_DNA"/>
</dbReference>
<evidence type="ECO:0000313" key="6">
    <source>
        <dbReference type="Proteomes" id="UP000093173"/>
    </source>
</evidence>
<dbReference type="Gene3D" id="3.30.310.170">
    <property type="entry name" value="Outer membrane protein assembly factor BamC"/>
    <property type="match status" value="1"/>
</dbReference>
<dbReference type="Proteomes" id="UP000093173">
    <property type="component" value="Unassembled WGS sequence"/>
</dbReference>
<dbReference type="InterPro" id="IPR042268">
    <property type="entry name" value="BamC_C"/>
</dbReference>
<evidence type="ECO:0000256" key="1">
    <source>
        <dbReference type="ARBA" id="ARBA00022729"/>
    </source>
</evidence>
<name>A0A1B9QZ40_9VIBR</name>
<dbReference type="GO" id="GO:0051205">
    <property type="term" value="P:protein insertion into membrane"/>
    <property type="evidence" value="ECO:0007669"/>
    <property type="project" value="UniProtKB-UniRule"/>
</dbReference>
<comment type="subunit">
    <text evidence="4">Part of the Bam complex.</text>
</comment>
<evidence type="ECO:0000256" key="4">
    <source>
        <dbReference type="HAMAP-Rule" id="MF_00924"/>
    </source>
</evidence>
<dbReference type="Pfam" id="PF06804">
    <property type="entry name" value="Lipoprotein_18"/>
    <property type="match status" value="1"/>
</dbReference>
<dbReference type="PIRSF" id="PIRSF026343">
    <property type="entry name" value="NlpB"/>
    <property type="match status" value="1"/>
</dbReference>
<evidence type="ECO:0000256" key="3">
    <source>
        <dbReference type="ARBA" id="ARBA00023237"/>
    </source>
</evidence>
<organism evidence="5 6">
    <name type="scientific">Vibrio genomosp. F10</name>
    <dbReference type="NCBI Taxonomy" id="723171"/>
    <lineage>
        <taxon>Bacteria</taxon>
        <taxon>Pseudomonadati</taxon>
        <taxon>Pseudomonadota</taxon>
        <taxon>Gammaproteobacteria</taxon>
        <taxon>Vibrionales</taxon>
        <taxon>Vibrionaceae</taxon>
        <taxon>Vibrio</taxon>
    </lineage>
</organism>
<keyword evidence="6" id="KW-1185">Reference proteome</keyword>
<dbReference type="NCBIfam" id="NF008674">
    <property type="entry name" value="PRK11679.1"/>
    <property type="match status" value="1"/>
</dbReference>
<dbReference type="HAMAP" id="MF_00924">
    <property type="entry name" value="OM_assembly_BamC"/>
    <property type="match status" value="1"/>
</dbReference>
<reference evidence="6" key="1">
    <citation type="submission" date="2016-06" db="EMBL/GenBank/DDBJ databases">
        <authorList>
            <person name="Hehemann J.-H."/>
            <person name="Arevalo P."/>
            <person name="Datta M.S."/>
            <person name="Polz M.F."/>
        </authorList>
    </citation>
    <scope>NUCLEOTIDE SEQUENCE [LARGE SCALE GENOMIC DNA]</scope>
    <source>
        <strain evidence="6">9CSC122</strain>
    </source>
</reference>
<comment type="subcellular location">
    <subcellularLocation>
        <location evidence="4">Cell outer membrane</location>
        <topology evidence="4">Lipid-anchor</topology>
    </subcellularLocation>
</comment>
<protein>
    <recommendedName>
        <fullName evidence="4">Outer membrane protein assembly factor BamC</fullName>
    </recommendedName>
</protein>
<dbReference type="InterPro" id="IPR014524">
    <property type="entry name" value="BamC"/>
</dbReference>
<sequence>MKFSHQLVMTSLAVLVLSACSSDPSHRRQAKDDFEYLNTPEFKEWQAPADAKPYLYDDFVIPAGEFNGELGRDVDIRPPQQILELVPGARTETNINGEVTLWLLRKDEAVKVWETALAMLQERNVDIVKQSDNLVETGWFSWISADEDVELGSRYNIEQLEANNRFGFKISLIDWREANQETPVSATNKERYNILMTNLVMARYDLDLREEATRKAQQLVKQIPISMGTDRSGLPVIIARTPYNVLWQRLPELLPSMGFTLEARNQSQGTVKAKYASPDDSFWEEIGVKPVDLKGGTYTFLFGDLGNRTSINITDSAGKPVEEQLLSDMAPVLAAMVEK</sequence>
<dbReference type="PROSITE" id="PS51257">
    <property type="entry name" value="PROKAR_LIPOPROTEIN"/>
    <property type="match status" value="1"/>
</dbReference>
<gene>
    <name evidence="4" type="primary">bamC</name>
    <name evidence="5" type="ORF">A6E14_09805</name>
</gene>
<comment type="similarity">
    <text evidence="4">Belongs to the BamC family.</text>
</comment>
<accession>A0A1B9QZ40</accession>
<keyword evidence="3 4" id="KW-0998">Cell outer membrane</keyword>
<dbReference type="RefSeq" id="WP_017033283.1">
    <property type="nucleotide sequence ID" value="NZ_JBNGCH010000478.1"/>
</dbReference>
<dbReference type="GO" id="GO:0043165">
    <property type="term" value="P:Gram-negative-bacterium-type cell outer membrane assembly"/>
    <property type="evidence" value="ECO:0007669"/>
    <property type="project" value="UniProtKB-UniRule"/>
</dbReference>
<dbReference type="GO" id="GO:0009279">
    <property type="term" value="C:cell outer membrane"/>
    <property type="evidence" value="ECO:0007669"/>
    <property type="project" value="UniProtKB-SubCell"/>
</dbReference>
<evidence type="ECO:0000313" key="5">
    <source>
        <dbReference type="EMBL" id="OCH76118.1"/>
    </source>
</evidence>